<reference evidence="2" key="1">
    <citation type="submission" date="2016-01" db="EMBL/GenBank/DDBJ databases">
        <title>Isolation and Characterization of Enterobacteria phage CBB.</title>
        <authorList>
            <person name="Buttimer C.T.H."/>
            <person name="Hendrix H."/>
            <person name="Alexandre H."/>
            <person name="O'Mahony J."/>
            <person name="Lavigne R."/>
            <person name="Coffey A."/>
        </authorList>
    </citation>
    <scope>NUCLEOTIDE SEQUENCE [LARGE SCALE GENOMIC DNA]</scope>
</reference>
<protein>
    <submittedName>
        <fullName evidence="1">Uncharacterized protein</fullName>
    </submittedName>
</protein>
<keyword evidence="2" id="KW-1185">Reference proteome</keyword>
<gene>
    <name evidence="1" type="ORF">CBB_155</name>
</gene>
<proteinExistence type="predicted"/>
<name>A0A1L2CUL3_9CAUD</name>
<dbReference type="Proteomes" id="UP000223891">
    <property type="component" value="Segment"/>
</dbReference>
<dbReference type="EMBL" id="KU574722">
    <property type="protein sequence ID" value="AMM43720.1"/>
    <property type="molecule type" value="Genomic_DNA"/>
</dbReference>
<evidence type="ECO:0000313" key="2">
    <source>
        <dbReference type="Proteomes" id="UP000223891"/>
    </source>
</evidence>
<sequence>MKKSDMLFALLRKSAVLKDCVKNNNDRTFLINLKYQYAKLQPTLRNMIRTMATDIDRFNMEHGTEQAVVAVLNNYHNSGNERPETGAGHPVLVDTVTENRFVIMRNTIVVNNVVVFKEEDHQAFIVAFGCLARAKERQEKIIRDNAEEQRRLNILSEFL</sequence>
<organism evidence="1 2">
    <name type="scientific">Pectobacterium phage vB_PcaM_CBB</name>
    <dbReference type="NCBI Taxonomy" id="2772511"/>
    <lineage>
        <taxon>Viruses</taxon>
        <taxon>Duplodnaviria</taxon>
        <taxon>Heunggongvirae</taxon>
        <taxon>Uroviricota</taxon>
        <taxon>Caudoviricetes</taxon>
        <taxon>Mimasvirus</taxon>
        <taxon>Mimasvirus CBB</taxon>
    </lineage>
</organism>
<evidence type="ECO:0000313" key="1">
    <source>
        <dbReference type="EMBL" id="AMM43720.1"/>
    </source>
</evidence>
<accession>A0A1L2CUL3</accession>